<dbReference type="AlphaFoldDB" id="A0A7S0XR26"/>
<evidence type="ECO:0000313" key="3">
    <source>
        <dbReference type="EMBL" id="CAD8736460.1"/>
    </source>
</evidence>
<organism evidence="3">
    <name type="scientific">Hemiselmis andersenii</name>
    <name type="common">Cryptophyte alga</name>
    <dbReference type="NCBI Taxonomy" id="464988"/>
    <lineage>
        <taxon>Eukaryota</taxon>
        <taxon>Cryptophyceae</taxon>
        <taxon>Cryptomonadales</taxon>
        <taxon>Hemiselmidaceae</taxon>
        <taxon>Hemiselmis</taxon>
    </lineage>
</organism>
<proteinExistence type="predicted"/>
<feature type="compositionally biased region" description="Basic and acidic residues" evidence="1">
    <location>
        <begin position="94"/>
        <end position="113"/>
    </location>
</feature>
<dbReference type="EMBL" id="HBFK01004928">
    <property type="protein sequence ID" value="CAD8736460.1"/>
    <property type="molecule type" value="Transcribed_RNA"/>
</dbReference>
<protein>
    <submittedName>
        <fullName evidence="3">Uncharacterized protein</fullName>
    </submittedName>
</protein>
<evidence type="ECO:0000256" key="2">
    <source>
        <dbReference type="SAM" id="SignalP"/>
    </source>
</evidence>
<accession>A0A7S0XR26</accession>
<feature type="signal peptide" evidence="2">
    <location>
        <begin position="1"/>
        <end position="20"/>
    </location>
</feature>
<feature type="region of interest" description="Disordered" evidence="1">
    <location>
        <begin position="78"/>
        <end position="113"/>
    </location>
</feature>
<keyword evidence="2" id="KW-0732">Signal</keyword>
<reference evidence="3" key="1">
    <citation type="submission" date="2021-01" db="EMBL/GenBank/DDBJ databases">
        <authorList>
            <person name="Corre E."/>
            <person name="Pelletier E."/>
            <person name="Niang G."/>
            <person name="Scheremetjew M."/>
            <person name="Finn R."/>
            <person name="Kale V."/>
            <person name="Holt S."/>
            <person name="Cochrane G."/>
            <person name="Meng A."/>
            <person name="Brown T."/>
            <person name="Cohen L."/>
        </authorList>
    </citation>
    <scope>NUCLEOTIDE SEQUENCE</scope>
    <source>
        <strain evidence="3">CCMP441</strain>
    </source>
</reference>
<name>A0A7S0XR26_HEMAN</name>
<evidence type="ECO:0000256" key="1">
    <source>
        <dbReference type="SAM" id="MobiDB-lite"/>
    </source>
</evidence>
<gene>
    <name evidence="3" type="ORF">HAND1043_LOCUS2952</name>
</gene>
<sequence length="308" mass="32918">MYRATEAVLLAAIALAGVDAFTPPSVLLPRHALRSPPASSSGLQMLSKGDAEGKVVGRRLALTLSGIAALSWASPASAGRARGGALPTDDDTKEGETREERKERKRREREEYRAKAAEMEAKAKALSEGKEVKEAEMGSNLRGDYYYPTARKRYLPRIKLAYDTLEQNGDDIKALIAAQDKVDVAGPMQLYVSALSGGGLSISASFMSSMKAAGSDYEVAYRELAQVLKKKNKKDLAKAVEKAKQSLLAYREAGKPVGLTGDDWGVGEIPDCKAEGGGGVGKMSKCAVGSSFGNANPNLYNRNIKNKE</sequence>
<feature type="chain" id="PRO_5031024626" evidence="2">
    <location>
        <begin position="21"/>
        <end position="308"/>
    </location>
</feature>